<dbReference type="RefSeq" id="WP_075761752.1">
    <property type="nucleotide sequence ID" value="NZ_MJIL01000037.1"/>
</dbReference>
<sequence length="197" mass="22669">MIRLLPQRDKKNLSFVIHPSAQNAFDFYQSLSHQFDPSQLDSERCQAFFHNGQTLHAIRNSAPEIYLFAGFEQRFFDISQTNFSHSNILIYPSDFDSNDIEKLAWRGVLSTVLSSIRSDSLGQLYEEINEHLPRKLMPILFSKNYLSEPKLADISSTTRSTISKQRERLHKPQIAKTPKVTIFEQLIKGGQDESCSD</sequence>
<evidence type="ECO:0000313" key="1">
    <source>
        <dbReference type="EMBL" id="OLQ81657.1"/>
    </source>
</evidence>
<accession>A0A1Q9H1R0</accession>
<dbReference type="Proteomes" id="UP000186905">
    <property type="component" value="Unassembled WGS sequence"/>
</dbReference>
<comment type="caution">
    <text evidence="1">The sequence shown here is derived from an EMBL/GenBank/DDBJ whole genome shotgun (WGS) entry which is preliminary data.</text>
</comment>
<proteinExistence type="predicted"/>
<name>A0A1Q9H1R0_9GAMM</name>
<gene>
    <name evidence="1" type="ORF">BIT28_25765</name>
</gene>
<dbReference type="STRING" id="1903952.BIT28_25765"/>
<keyword evidence="2" id="KW-1185">Reference proteome</keyword>
<dbReference type="EMBL" id="MJIL01000037">
    <property type="protein sequence ID" value="OLQ81657.1"/>
    <property type="molecule type" value="Genomic_DNA"/>
</dbReference>
<dbReference type="OrthoDB" id="5824741at2"/>
<dbReference type="AlphaFoldDB" id="A0A1Q9H1R0"/>
<evidence type="ECO:0000313" key="2">
    <source>
        <dbReference type="Proteomes" id="UP000186905"/>
    </source>
</evidence>
<reference evidence="1 2" key="1">
    <citation type="submission" date="2016-09" db="EMBL/GenBank/DDBJ databases">
        <title>Photobacterium proteolyticum sp. nov. a protease producing bacterium isolated from ocean sediments of Laizhou Bay.</title>
        <authorList>
            <person name="Li Y."/>
        </authorList>
    </citation>
    <scope>NUCLEOTIDE SEQUENCE [LARGE SCALE GENOMIC DNA]</scope>
    <source>
        <strain evidence="1 2">13-12</strain>
    </source>
</reference>
<organism evidence="1 2">
    <name type="scientific">Photobacterium proteolyticum</name>
    <dbReference type="NCBI Taxonomy" id="1903952"/>
    <lineage>
        <taxon>Bacteria</taxon>
        <taxon>Pseudomonadati</taxon>
        <taxon>Pseudomonadota</taxon>
        <taxon>Gammaproteobacteria</taxon>
        <taxon>Vibrionales</taxon>
        <taxon>Vibrionaceae</taxon>
        <taxon>Photobacterium</taxon>
    </lineage>
</organism>
<protein>
    <submittedName>
        <fullName evidence="1">Uncharacterized protein</fullName>
    </submittedName>
</protein>